<reference evidence="1 2" key="1">
    <citation type="submission" date="2020-11" db="EMBL/GenBank/DDBJ databases">
        <authorList>
            <person name="Kim M.K."/>
        </authorList>
    </citation>
    <scope>NUCLEOTIDE SEQUENCE [LARGE SCALE GENOMIC DNA]</scope>
    <source>
        <strain evidence="1 2">BT683</strain>
    </source>
</reference>
<evidence type="ECO:0008006" key="3">
    <source>
        <dbReference type="Google" id="ProtNLM"/>
    </source>
</evidence>
<dbReference type="EMBL" id="JADQDQ010000001">
    <property type="protein sequence ID" value="MBF9235821.1"/>
    <property type="molecule type" value="Genomic_DNA"/>
</dbReference>
<protein>
    <recommendedName>
        <fullName evidence="3">GLPGLI family protein</fullName>
    </recommendedName>
</protein>
<name>A0ABS0IBU1_9BACT</name>
<comment type="caution">
    <text evidence="1">The sequence shown here is derived from an EMBL/GenBank/DDBJ whole genome shotgun (WGS) entry which is preliminary data.</text>
</comment>
<sequence length="215" mass="23728">MGPTAYAQRPPRVATHIDSLRAARSPALGDVYPATFTLVGGRRVSAFLTGIEPCYVERIECYERHPSQLPAPPLKALSIDRIEKMELAGHHYESLRLNGKLLGLMAESLTGAGPVALFGYYKVKNGFPIIIPLPLPGAAIFIPTEGHNKYFWYVRQPGGELLEVLRDSYSFAREMSVFFIGASEMAAQIKAKAPKHRFEDLPTLVQAYNARAAVK</sequence>
<evidence type="ECO:0000313" key="1">
    <source>
        <dbReference type="EMBL" id="MBF9235821.1"/>
    </source>
</evidence>
<dbReference type="Proteomes" id="UP000597617">
    <property type="component" value="Unassembled WGS sequence"/>
</dbReference>
<evidence type="ECO:0000313" key="2">
    <source>
        <dbReference type="Proteomes" id="UP000597617"/>
    </source>
</evidence>
<accession>A0ABS0IBU1</accession>
<keyword evidence="2" id="KW-1185">Reference proteome</keyword>
<dbReference type="RefSeq" id="WP_196280222.1">
    <property type="nucleotide sequence ID" value="NZ_JADQDQ010000001.1"/>
</dbReference>
<organism evidence="1 2">
    <name type="scientific">Hymenobacter jeongseonensis</name>
    <dbReference type="NCBI Taxonomy" id="2791027"/>
    <lineage>
        <taxon>Bacteria</taxon>
        <taxon>Pseudomonadati</taxon>
        <taxon>Bacteroidota</taxon>
        <taxon>Cytophagia</taxon>
        <taxon>Cytophagales</taxon>
        <taxon>Hymenobacteraceae</taxon>
        <taxon>Hymenobacter</taxon>
    </lineage>
</organism>
<proteinExistence type="predicted"/>
<gene>
    <name evidence="1" type="ORF">I2I05_00285</name>
</gene>